<dbReference type="AlphaFoldDB" id="A0A175A3U0"/>
<sequence>MYFIVLRSATAAEKARKILSGYKISSTTGKITTSKGCRFGIYTEHDPDKTCRLLSLGGLNCMEIRNGGDAG</sequence>
<reference evidence="2" key="2">
    <citation type="submission" date="2023-01" db="EMBL/GenBank/DDBJ databases">
        <title>Human gut microbiome strain richness.</title>
        <authorList>
            <person name="Chen-Liaw A."/>
        </authorList>
    </citation>
    <scope>NUCLEOTIDE SEQUENCE</scope>
    <source>
        <strain evidence="2">1001283st1_G1_1001283B150217_161031</strain>
    </source>
</reference>
<proteinExistence type="predicted"/>
<name>A0A175A3U0_9FIRM</name>
<evidence type="ECO:0008006" key="4">
    <source>
        <dbReference type="Google" id="ProtNLM"/>
    </source>
</evidence>
<evidence type="ECO:0000313" key="2">
    <source>
        <dbReference type="EMBL" id="MDB8004298.1"/>
    </source>
</evidence>
<evidence type="ECO:0000313" key="1">
    <source>
        <dbReference type="EMBL" id="CUQ90110.1"/>
    </source>
</evidence>
<dbReference type="EMBL" id="JAQLXW010000013">
    <property type="protein sequence ID" value="MDB8004298.1"/>
    <property type="molecule type" value="Genomic_DNA"/>
</dbReference>
<dbReference type="Proteomes" id="UP000095662">
    <property type="component" value="Unassembled WGS sequence"/>
</dbReference>
<dbReference type="EMBL" id="CZBY01000018">
    <property type="protein sequence ID" value="CUQ90110.1"/>
    <property type="molecule type" value="Genomic_DNA"/>
</dbReference>
<dbReference type="Proteomes" id="UP001210809">
    <property type="component" value="Unassembled WGS sequence"/>
</dbReference>
<evidence type="ECO:0000313" key="3">
    <source>
        <dbReference type="Proteomes" id="UP000095662"/>
    </source>
</evidence>
<accession>A0A175A3U0</accession>
<reference evidence="1 3" key="1">
    <citation type="submission" date="2015-09" db="EMBL/GenBank/DDBJ databases">
        <authorList>
            <consortium name="Pathogen Informatics"/>
        </authorList>
    </citation>
    <scope>NUCLEOTIDE SEQUENCE [LARGE SCALE GENOMIC DNA]</scope>
    <source>
        <strain evidence="1 3">2789STDY5834928</strain>
    </source>
</reference>
<gene>
    <name evidence="1" type="ORF">ERS852540_02054</name>
    <name evidence="2" type="ORF">PNE09_09500</name>
</gene>
<organism evidence="1 3">
    <name type="scientific">[Eubacterium] siraeum</name>
    <dbReference type="NCBI Taxonomy" id="39492"/>
    <lineage>
        <taxon>Bacteria</taxon>
        <taxon>Bacillati</taxon>
        <taxon>Bacillota</taxon>
        <taxon>Clostridia</taxon>
        <taxon>Eubacteriales</taxon>
        <taxon>Oscillospiraceae</taxon>
        <taxon>Oscillospiraceae incertae sedis</taxon>
    </lineage>
</organism>
<protein>
    <recommendedName>
        <fullName evidence="4">Se/S carrier protein-like domain-containing protein</fullName>
    </recommendedName>
</protein>